<name>A0A914C410_9BILA</name>
<evidence type="ECO:0000256" key="3">
    <source>
        <dbReference type="SAM" id="SignalP"/>
    </source>
</evidence>
<evidence type="ECO:0000256" key="1">
    <source>
        <dbReference type="ARBA" id="ARBA00023157"/>
    </source>
</evidence>
<dbReference type="InterPro" id="IPR008138">
    <property type="entry name" value="SapB_2"/>
</dbReference>
<dbReference type="WBParaSite" id="ACRNAN_Path_226.g843.t1">
    <property type="protein sequence ID" value="ACRNAN_Path_226.g843.t1"/>
    <property type="gene ID" value="ACRNAN_Path_226.g843"/>
</dbReference>
<reference evidence="6" key="1">
    <citation type="submission" date="2022-11" db="UniProtKB">
        <authorList>
            <consortium name="WormBaseParasite"/>
        </authorList>
    </citation>
    <scope>IDENTIFICATION</scope>
</reference>
<organism evidence="5 6">
    <name type="scientific">Acrobeloides nanus</name>
    <dbReference type="NCBI Taxonomy" id="290746"/>
    <lineage>
        <taxon>Eukaryota</taxon>
        <taxon>Metazoa</taxon>
        <taxon>Ecdysozoa</taxon>
        <taxon>Nematoda</taxon>
        <taxon>Chromadorea</taxon>
        <taxon>Rhabditida</taxon>
        <taxon>Tylenchina</taxon>
        <taxon>Cephalobomorpha</taxon>
        <taxon>Cephaloboidea</taxon>
        <taxon>Cephalobidae</taxon>
        <taxon>Acrobeloides</taxon>
    </lineage>
</organism>
<dbReference type="PROSITE" id="PS50015">
    <property type="entry name" value="SAP_B"/>
    <property type="match status" value="2"/>
</dbReference>
<protein>
    <submittedName>
        <fullName evidence="6">Saposin B-type domain-containing protein</fullName>
    </submittedName>
</protein>
<dbReference type="PANTHER" id="PTHR11480:SF3">
    <property type="entry name" value="BCDNA.GH08312"/>
    <property type="match status" value="1"/>
</dbReference>
<dbReference type="SMART" id="SM00741">
    <property type="entry name" value="SapB"/>
    <property type="match status" value="2"/>
</dbReference>
<dbReference type="InterPro" id="IPR051428">
    <property type="entry name" value="Sphingo_Act-Surfact_Prot"/>
</dbReference>
<dbReference type="Gene3D" id="1.10.225.10">
    <property type="entry name" value="Saposin-like"/>
    <property type="match status" value="2"/>
</dbReference>
<dbReference type="AlphaFoldDB" id="A0A914C410"/>
<evidence type="ECO:0000313" key="5">
    <source>
        <dbReference type="Proteomes" id="UP000887540"/>
    </source>
</evidence>
<dbReference type="Pfam" id="PF03489">
    <property type="entry name" value="SapB_2"/>
    <property type="match status" value="2"/>
</dbReference>
<dbReference type="PANTHER" id="PTHR11480">
    <property type="entry name" value="SAPOSIN-RELATED"/>
    <property type="match status" value="1"/>
</dbReference>
<dbReference type="InterPro" id="IPR008139">
    <property type="entry name" value="SaposinB_dom"/>
</dbReference>
<accession>A0A914C410</accession>
<sequence>MKAIFILALFIGFALAKENLLKYNKTPKKQEVVEWTSVCDECEQVVQKFAEAAKDPAKMIILKEMLTALCHETDYEEECKIFVSKLDLFIDKLLPYLKNPHAVCQKFHMCSNTRIDRFHRVGVLYAKRYLNKVDGAKDLICEECQFAAHELLQVVDDHNTQVQIHDFISKNVCAHLGQYRGTCDILLDDFLPELFQELHNILSNAKQFCTDLELCTPTQVGLVAVVNMKPSQKFISQILV</sequence>
<keyword evidence="3" id="KW-0732">Signal</keyword>
<keyword evidence="5" id="KW-1185">Reference proteome</keyword>
<proteinExistence type="predicted"/>
<evidence type="ECO:0000259" key="4">
    <source>
        <dbReference type="PROSITE" id="PS50015"/>
    </source>
</evidence>
<dbReference type="Proteomes" id="UP000887540">
    <property type="component" value="Unplaced"/>
</dbReference>
<feature type="chain" id="PRO_5037425395" evidence="3">
    <location>
        <begin position="17"/>
        <end position="240"/>
    </location>
</feature>
<dbReference type="SUPFAM" id="SSF47862">
    <property type="entry name" value="Saposin"/>
    <property type="match status" value="1"/>
</dbReference>
<feature type="domain" description="Saposin B-type" evidence="4">
    <location>
        <begin position="35"/>
        <end position="114"/>
    </location>
</feature>
<evidence type="ECO:0000256" key="2">
    <source>
        <dbReference type="ARBA" id="ARBA00023180"/>
    </source>
</evidence>
<evidence type="ECO:0000313" key="6">
    <source>
        <dbReference type="WBParaSite" id="ACRNAN_Path_226.g843.t1"/>
    </source>
</evidence>
<keyword evidence="1" id="KW-1015">Disulfide bond</keyword>
<feature type="domain" description="Saposin B-type" evidence="4">
    <location>
        <begin position="137"/>
        <end position="219"/>
    </location>
</feature>
<dbReference type="InterPro" id="IPR011001">
    <property type="entry name" value="Saposin-like"/>
</dbReference>
<feature type="signal peptide" evidence="3">
    <location>
        <begin position="1"/>
        <end position="16"/>
    </location>
</feature>
<keyword evidence="2" id="KW-0325">Glycoprotein</keyword>